<proteinExistence type="predicted"/>
<evidence type="ECO:0000256" key="1">
    <source>
        <dbReference type="SAM" id="MobiDB-lite"/>
    </source>
</evidence>
<accession>A0AAV7MVN6</accession>
<keyword evidence="3" id="KW-1185">Reference proteome</keyword>
<dbReference type="EMBL" id="JANPWB010000013">
    <property type="protein sequence ID" value="KAJ1106053.1"/>
    <property type="molecule type" value="Genomic_DNA"/>
</dbReference>
<feature type="compositionally biased region" description="Basic and acidic residues" evidence="1">
    <location>
        <begin position="49"/>
        <end position="58"/>
    </location>
</feature>
<sequence>MTETVLGEQEEVMKPSSYGEICPPVGPRYTPEAQEGAETAGTGELDQGGGERDSDKLPDIVVPDATLKRAEYSFLIVFLGL</sequence>
<evidence type="ECO:0000313" key="3">
    <source>
        <dbReference type="Proteomes" id="UP001066276"/>
    </source>
</evidence>
<gene>
    <name evidence="2" type="ORF">NDU88_003456</name>
</gene>
<dbReference type="Proteomes" id="UP001066276">
    <property type="component" value="Chromosome 9"/>
</dbReference>
<dbReference type="AlphaFoldDB" id="A0AAV7MVN6"/>
<organism evidence="2 3">
    <name type="scientific">Pleurodeles waltl</name>
    <name type="common">Iberian ribbed newt</name>
    <dbReference type="NCBI Taxonomy" id="8319"/>
    <lineage>
        <taxon>Eukaryota</taxon>
        <taxon>Metazoa</taxon>
        <taxon>Chordata</taxon>
        <taxon>Craniata</taxon>
        <taxon>Vertebrata</taxon>
        <taxon>Euteleostomi</taxon>
        <taxon>Amphibia</taxon>
        <taxon>Batrachia</taxon>
        <taxon>Caudata</taxon>
        <taxon>Salamandroidea</taxon>
        <taxon>Salamandridae</taxon>
        <taxon>Pleurodelinae</taxon>
        <taxon>Pleurodeles</taxon>
    </lineage>
</organism>
<evidence type="ECO:0000313" key="2">
    <source>
        <dbReference type="EMBL" id="KAJ1106053.1"/>
    </source>
</evidence>
<protein>
    <submittedName>
        <fullName evidence="2">Uncharacterized protein</fullName>
    </submittedName>
</protein>
<comment type="caution">
    <text evidence="2">The sequence shown here is derived from an EMBL/GenBank/DDBJ whole genome shotgun (WGS) entry which is preliminary data.</text>
</comment>
<name>A0AAV7MVN6_PLEWA</name>
<feature type="region of interest" description="Disordered" evidence="1">
    <location>
        <begin position="1"/>
        <end position="58"/>
    </location>
</feature>
<reference evidence="2" key="1">
    <citation type="journal article" date="2022" name="bioRxiv">
        <title>Sequencing and chromosome-scale assembly of the giantPleurodeles waltlgenome.</title>
        <authorList>
            <person name="Brown T."/>
            <person name="Elewa A."/>
            <person name="Iarovenko S."/>
            <person name="Subramanian E."/>
            <person name="Araus A.J."/>
            <person name="Petzold A."/>
            <person name="Susuki M."/>
            <person name="Suzuki K.-i.T."/>
            <person name="Hayashi T."/>
            <person name="Toyoda A."/>
            <person name="Oliveira C."/>
            <person name="Osipova E."/>
            <person name="Leigh N.D."/>
            <person name="Simon A."/>
            <person name="Yun M.H."/>
        </authorList>
    </citation>
    <scope>NUCLEOTIDE SEQUENCE</scope>
    <source>
        <strain evidence="2">20211129_DDA</strain>
        <tissue evidence="2">Liver</tissue>
    </source>
</reference>